<dbReference type="EMBL" id="EU082094">
    <property type="protein sequence ID" value="ABU55301.1"/>
    <property type="molecule type" value="mRNA"/>
</dbReference>
<dbReference type="InterPro" id="IPR046533">
    <property type="entry name" value="DUF6598"/>
</dbReference>
<dbReference type="PANTHER" id="PTHR33065">
    <property type="entry name" value="OS07G0486400 PROTEIN"/>
    <property type="match status" value="1"/>
</dbReference>
<dbReference type="PANTHER" id="PTHR33065:SF83">
    <property type="entry name" value="GENOME ASSEMBLY, CHROMOSOME: II"/>
    <property type="match status" value="1"/>
</dbReference>
<dbReference type="Pfam" id="PF20241">
    <property type="entry name" value="DUF6598"/>
    <property type="match status" value="1"/>
</dbReference>
<evidence type="ECO:0000313" key="3">
    <source>
        <dbReference type="EMBL" id="ABU55301.1"/>
    </source>
</evidence>
<reference evidence="3" key="1">
    <citation type="submission" date="2007-08" db="EMBL/GenBank/DDBJ databases">
        <title>Wheat csAtPR5-like gene.</title>
        <authorList>
            <person name="Niu J.Shan."/>
            <person name="Chang Y."/>
            <person name="Wang B.Qin."/>
        </authorList>
    </citation>
    <scope>NUCLEOTIDE SEQUENCE</scope>
</reference>
<evidence type="ECO:0000256" key="1">
    <source>
        <dbReference type="SAM" id="Coils"/>
    </source>
</evidence>
<name>A7UMA9_WHEAT</name>
<gene>
    <name evidence="3" type="primary">csAtPR5</name>
</gene>
<accession>A7UMA9</accession>
<sequence>MESESGKGTEGGSSKKAEYLSEEFNALEIELGKFRERASGKDEETVRDLTRRYQTLRGSRELLNDPRHTVQWMDVHARRVSREVFQMLSELKKLKKKNTRIEDTEKLARKKERQKLKKHKKLLQKMGIERDSSEEVARDPGEHQSLMEEVISAERERRDLLGSLTPTFSIWKQVDSQTTWTLGPSTATASDENQLAEYFSLVLQDVEDVGHRMLSMLYFLNKSNAAICSYKATQLCSTTTRLNMEISKGFSLNHEPEQEQGPETEPGHINLSTLFSKYCRFPNNYDHTLAMGEEKKIKCEDFKVKKTKEEEDKEKDPSTIEYFKKSLELDQYFFAEDRTYWENGWASKIGRCGGFANTTILSPMQFTHCTPGSIPSPAAVTGTTLQIYSIKIKNLKGLNWPLKVYGKVAARDTVDRNRNILFSRPKFDYQKLNGEDDSLCLIGPSRAIVSFYHVDFEVELKVIDEAESQRLIICTGRYGGTDDSYTSSASVTYGGDGPTFLLSNHHCTTELTLEQLHKSHQATIVGIRVTKGDWPFKHGCRVICFWAPSSAVDVIDTTCRSIVLLDDRDKEIHSGSGKYLHLSRRVVSVKSYGILRVTIEAYGGPGQCIAQKGHVDFPVKQCQTTAFDCVLGDTTLEVVVAWSLLIKDKMDLQVLLS</sequence>
<feature type="coiled-coil region" evidence="1">
    <location>
        <begin position="77"/>
        <end position="114"/>
    </location>
</feature>
<protein>
    <submittedName>
        <fullName evidence="3">CsAtPR5</fullName>
    </submittedName>
</protein>
<dbReference type="AlphaFoldDB" id="A7UMA9"/>
<proteinExistence type="evidence at transcript level"/>
<keyword evidence="1" id="KW-0175">Coiled coil</keyword>
<feature type="domain" description="DUF6598" evidence="2">
    <location>
        <begin position="384"/>
        <end position="640"/>
    </location>
</feature>
<evidence type="ECO:0000259" key="2">
    <source>
        <dbReference type="Pfam" id="PF20241"/>
    </source>
</evidence>
<organism evidence="3">
    <name type="scientific">Triticum aestivum</name>
    <name type="common">Wheat</name>
    <dbReference type="NCBI Taxonomy" id="4565"/>
    <lineage>
        <taxon>Eukaryota</taxon>
        <taxon>Viridiplantae</taxon>
        <taxon>Streptophyta</taxon>
        <taxon>Embryophyta</taxon>
        <taxon>Tracheophyta</taxon>
        <taxon>Spermatophyta</taxon>
        <taxon>Magnoliopsida</taxon>
        <taxon>Liliopsida</taxon>
        <taxon>Poales</taxon>
        <taxon>Poaceae</taxon>
        <taxon>BOP clade</taxon>
        <taxon>Pooideae</taxon>
        <taxon>Triticodae</taxon>
        <taxon>Triticeae</taxon>
        <taxon>Triticinae</taxon>
        <taxon>Triticum</taxon>
    </lineage>
</organism>